<dbReference type="STRING" id="860235.AOZ06_20800"/>
<dbReference type="SMART" id="SM00065">
    <property type="entry name" value="GAF"/>
    <property type="match status" value="1"/>
</dbReference>
<name>A0A0N9I3Y1_9PSEU</name>
<dbReference type="AlphaFoldDB" id="A0A0N9I3Y1"/>
<dbReference type="InterPro" id="IPR005561">
    <property type="entry name" value="ANTAR"/>
</dbReference>
<evidence type="ECO:0000256" key="2">
    <source>
        <dbReference type="ARBA" id="ARBA00023163"/>
    </source>
</evidence>
<dbReference type="Pfam" id="PF13185">
    <property type="entry name" value="GAF_2"/>
    <property type="match status" value="1"/>
</dbReference>
<dbReference type="SUPFAM" id="SSF55781">
    <property type="entry name" value="GAF domain-like"/>
    <property type="match status" value="1"/>
</dbReference>
<dbReference type="Gene3D" id="1.10.10.10">
    <property type="entry name" value="Winged helix-like DNA-binding domain superfamily/Winged helix DNA-binding domain"/>
    <property type="match status" value="1"/>
</dbReference>
<dbReference type="PIRSF" id="PIRSF036625">
    <property type="entry name" value="GAF_ANTAR"/>
    <property type="match status" value="1"/>
</dbReference>
<dbReference type="KEGG" id="kphy:AOZ06_20800"/>
<sequence>MSGRDASAPGRVAEATDALEDVELLLPALAAEEPLEVALQRLVETALKVVGGADAVSVTVLSGTGPKTAASTHDWAITVDDNQYAAGDGPCLEAARQREPVLVSGAEAFDRWPQFASDAVRFGVLAYLSTPLALSGPAERDLIGALNVYGFRQDSFDRLDEALLKLVTTAAAITINNAQRYAKMRDLADNMRIAMASRAEIEQAKGVLMAVHGVNAEEAFARLVDQSQQTNTKLAIVARELLTSLRRN</sequence>
<proteinExistence type="predicted"/>
<evidence type="ECO:0000313" key="4">
    <source>
        <dbReference type="EMBL" id="ALG09030.1"/>
    </source>
</evidence>
<evidence type="ECO:0000313" key="5">
    <source>
        <dbReference type="Proteomes" id="UP000063699"/>
    </source>
</evidence>
<reference evidence="4 5" key="1">
    <citation type="submission" date="2015-07" db="EMBL/GenBank/DDBJ databases">
        <title>Genome sequencing of Kibdelosporangium phytohabitans.</title>
        <authorList>
            <person name="Qin S."/>
            <person name="Xing K."/>
        </authorList>
    </citation>
    <scope>NUCLEOTIDE SEQUENCE [LARGE SCALE GENOMIC DNA]</scope>
    <source>
        <strain evidence="4 5">KLBMP1111</strain>
    </source>
</reference>
<dbReference type="InterPro" id="IPR029016">
    <property type="entry name" value="GAF-like_dom_sf"/>
</dbReference>
<dbReference type="EMBL" id="CP012752">
    <property type="protein sequence ID" value="ALG09030.1"/>
    <property type="molecule type" value="Genomic_DNA"/>
</dbReference>
<gene>
    <name evidence="4" type="ORF">AOZ06_20800</name>
</gene>
<dbReference type="InterPro" id="IPR012074">
    <property type="entry name" value="GAF_ANTAR"/>
</dbReference>
<feature type="domain" description="ANTAR" evidence="3">
    <location>
        <begin position="181"/>
        <end position="242"/>
    </location>
</feature>
<dbReference type="Proteomes" id="UP000063699">
    <property type="component" value="Chromosome"/>
</dbReference>
<dbReference type="InterPro" id="IPR003018">
    <property type="entry name" value="GAF"/>
</dbReference>
<evidence type="ECO:0000259" key="3">
    <source>
        <dbReference type="PROSITE" id="PS50921"/>
    </source>
</evidence>
<organism evidence="4 5">
    <name type="scientific">Kibdelosporangium phytohabitans</name>
    <dbReference type="NCBI Taxonomy" id="860235"/>
    <lineage>
        <taxon>Bacteria</taxon>
        <taxon>Bacillati</taxon>
        <taxon>Actinomycetota</taxon>
        <taxon>Actinomycetes</taxon>
        <taxon>Pseudonocardiales</taxon>
        <taxon>Pseudonocardiaceae</taxon>
        <taxon>Kibdelosporangium</taxon>
    </lineage>
</organism>
<dbReference type="SMART" id="SM01012">
    <property type="entry name" value="ANTAR"/>
    <property type="match status" value="1"/>
</dbReference>
<dbReference type="Gene3D" id="3.30.450.40">
    <property type="match status" value="1"/>
</dbReference>
<keyword evidence="5" id="KW-1185">Reference proteome</keyword>
<keyword evidence="1" id="KW-0805">Transcription regulation</keyword>
<protein>
    <recommendedName>
        <fullName evidence="3">ANTAR domain-containing protein</fullName>
    </recommendedName>
</protein>
<dbReference type="OrthoDB" id="4929862at2"/>
<dbReference type="GO" id="GO:0003723">
    <property type="term" value="F:RNA binding"/>
    <property type="evidence" value="ECO:0007669"/>
    <property type="project" value="InterPro"/>
</dbReference>
<dbReference type="PROSITE" id="PS50921">
    <property type="entry name" value="ANTAR"/>
    <property type="match status" value="1"/>
</dbReference>
<keyword evidence="2" id="KW-0804">Transcription</keyword>
<evidence type="ECO:0000256" key="1">
    <source>
        <dbReference type="ARBA" id="ARBA00023015"/>
    </source>
</evidence>
<dbReference type="InterPro" id="IPR036388">
    <property type="entry name" value="WH-like_DNA-bd_sf"/>
</dbReference>
<dbReference type="Pfam" id="PF03861">
    <property type="entry name" value="ANTAR"/>
    <property type="match status" value="1"/>
</dbReference>
<accession>A0A0N9I3Y1</accession>